<dbReference type="EMBL" id="JAXQNO010000011">
    <property type="protein sequence ID" value="KAK4788138.1"/>
    <property type="molecule type" value="Genomic_DNA"/>
</dbReference>
<evidence type="ECO:0000256" key="1">
    <source>
        <dbReference type="SAM" id="MobiDB-lite"/>
    </source>
</evidence>
<feature type="region of interest" description="Disordered" evidence="1">
    <location>
        <begin position="17"/>
        <end position="56"/>
    </location>
</feature>
<dbReference type="Proteomes" id="UP001346149">
    <property type="component" value="Unassembled WGS sequence"/>
</dbReference>
<keyword evidence="3" id="KW-1185">Reference proteome</keyword>
<gene>
    <name evidence="2" type="ORF">SAY86_019457</name>
</gene>
<proteinExistence type="predicted"/>
<name>A0AAN7LXK0_TRANT</name>
<dbReference type="AlphaFoldDB" id="A0AAN7LXK0"/>
<evidence type="ECO:0000313" key="2">
    <source>
        <dbReference type="EMBL" id="KAK4788138.1"/>
    </source>
</evidence>
<reference evidence="2 3" key="1">
    <citation type="journal article" date="2023" name="Hortic Res">
        <title>Pangenome of water caltrop reveals structural variations and asymmetric subgenome divergence after allopolyploidization.</title>
        <authorList>
            <person name="Zhang X."/>
            <person name="Chen Y."/>
            <person name="Wang L."/>
            <person name="Yuan Y."/>
            <person name="Fang M."/>
            <person name="Shi L."/>
            <person name="Lu R."/>
            <person name="Comes H.P."/>
            <person name="Ma Y."/>
            <person name="Chen Y."/>
            <person name="Huang G."/>
            <person name="Zhou Y."/>
            <person name="Zheng Z."/>
            <person name="Qiu Y."/>
        </authorList>
    </citation>
    <scope>NUCLEOTIDE SEQUENCE [LARGE SCALE GENOMIC DNA]</scope>
    <source>
        <strain evidence="2">F231</strain>
    </source>
</reference>
<evidence type="ECO:0000313" key="3">
    <source>
        <dbReference type="Proteomes" id="UP001346149"/>
    </source>
</evidence>
<organism evidence="2 3">
    <name type="scientific">Trapa natans</name>
    <name type="common">Water chestnut</name>
    <dbReference type="NCBI Taxonomy" id="22666"/>
    <lineage>
        <taxon>Eukaryota</taxon>
        <taxon>Viridiplantae</taxon>
        <taxon>Streptophyta</taxon>
        <taxon>Embryophyta</taxon>
        <taxon>Tracheophyta</taxon>
        <taxon>Spermatophyta</taxon>
        <taxon>Magnoliopsida</taxon>
        <taxon>eudicotyledons</taxon>
        <taxon>Gunneridae</taxon>
        <taxon>Pentapetalae</taxon>
        <taxon>rosids</taxon>
        <taxon>malvids</taxon>
        <taxon>Myrtales</taxon>
        <taxon>Lythraceae</taxon>
        <taxon>Trapa</taxon>
    </lineage>
</organism>
<comment type="caution">
    <text evidence="2">The sequence shown here is derived from an EMBL/GenBank/DDBJ whole genome shotgun (WGS) entry which is preliminary data.</text>
</comment>
<sequence>MSPHCLRANYCRFSTTEKPSRNAYSTSSPSARGICRTTSGSHGTPTPASLTDSNKG</sequence>
<accession>A0AAN7LXK0</accession>
<protein>
    <submittedName>
        <fullName evidence="2">Uncharacterized protein</fullName>
    </submittedName>
</protein>